<reference evidence="1 2" key="1">
    <citation type="submission" date="2019-03" db="EMBL/GenBank/DDBJ databases">
        <title>Genomic analyses of the natural microbiome of Caenorhabditis elegans.</title>
        <authorList>
            <person name="Samuel B."/>
        </authorList>
    </citation>
    <scope>NUCLEOTIDE SEQUENCE [LARGE SCALE GENOMIC DNA]</scope>
    <source>
        <strain evidence="1 2">JUb18</strain>
    </source>
</reference>
<dbReference type="InterPro" id="IPR036291">
    <property type="entry name" value="NAD(P)-bd_dom_sf"/>
</dbReference>
<evidence type="ECO:0008006" key="3">
    <source>
        <dbReference type="Google" id="ProtNLM"/>
    </source>
</evidence>
<evidence type="ECO:0000313" key="1">
    <source>
        <dbReference type="EMBL" id="TDP89458.1"/>
    </source>
</evidence>
<proteinExistence type="predicted"/>
<dbReference type="OrthoDB" id="1910498at2"/>
<accession>A0A4V3CX98</accession>
<comment type="caution">
    <text evidence="1">The sequence shown here is derived from an EMBL/GenBank/DDBJ whole genome shotgun (WGS) entry which is preliminary data.</text>
</comment>
<gene>
    <name evidence="1" type="ORF">EDF62_3187</name>
</gene>
<dbReference type="RefSeq" id="WP_133617731.1">
    <property type="nucleotide sequence ID" value="NZ_CP080492.1"/>
</dbReference>
<dbReference type="AlphaFoldDB" id="A0A4V3CX98"/>
<dbReference type="Proteomes" id="UP000295601">
    <property type="component" value="Unassembled WGS sequence"/>
</dbReference>
<evidence type="ECO:0000313" key="2">
    <source>
        <dbReference type="Proteomes" id="UP000295601"/>
    </source>
</evidence>
<dbReference type="EMBL" id="SNYA01000009">
    <property type="protein sequence ID" value="TDP89458.1"/>
    <property type="molecule type" value="Genomic_DNA"/>
</dbReference>
<dbReference type="SUPFAM" id="SSF51735">
    <property type="entry name" value="NAD(P)-binding Rossmann-fold domains"/>
    <property type="match status" value="1"/>
</dbReference>
<sequence>MRALVLGGSGAVGRVVAAQLERLGWRTTRASRQNPHAPLDLRAPSGIDALHALARTHELVINASGIEDAGLVSAVAPAAYVDITATGRVLAELRDAALPGQRVLLGAGLVPGLSTMLIAELPTKSGDDIDLGIILGSGERHGPAAVAWTAALAGRAVFAPPERDLVVNLRESRRLTAPGGTRRYLRADFPDHVLLGSARDIRVRSYLALGDRLTTAALGLVGRVPRLARAVARAPHLGDDRWSLVARNRRTGEQRAASGRGQSRTTGILTALGADALVRRSTAGVVTLADLLELDALPDFAAPGAATQFAG</sequence>
<dbReference type="Gene3D" id="3.40.50.720">
    <property type="entry name" value="NAD(P)-binding Rossmann-like Domain"/>
    <property type="match status" value="1"/>
</dbReference>
<name>A0A4V3CX98_9MICO</name>
<protein>
    <recommendedName>
        <fullName evidence="3">Saccharopine dehydrogenase</fullName>
    </recommendedName>
</protein>
<keyword evidence="2" id="KW-1185">Reference proteome</keyword>
<organism evidence="1 2">
    <name type="scientific">Leucobacter luti</name>
    <dbReference type="NCBI Taxonomy" id="340320"/>
    <lineage>
        <taxon>Bacteria</taxon>
        <taxon>Bacillati</taxon>
        <taxon>Actinomycetota</taxon>
        <taxon>Actinomycetes</taxon>
        <taxon>Micrococcales</taxon>
        <taxon>Microbacteriaceae</taxon>
        <taxon>Leucobacter</taxon>
    </lineage>
</organism>